<name>A0A1H8B4D2_9BACT</name>
<evidence type="ECO:0000313" key="1">
    <source>
        <dbReference type="EMBL" id="SEM77606.1"/>
    </source>
</evidence>
<dbReference type="OrthoDB" id="651352at2"/>
<protein>
    <submittedName>
        <fullName evidence="1">Uncharacterized protein</fullName>
    </submittedName>
</protein>
<dbReference type="EMBL" id="FOBB01000006">
    <property type="protein sequence ID" value="SEM77606.1"/>
    <property type="molecule type" value="Genomic_DNA"/>
</dbReference>
<dbReference type="Proteomes" id="UP000198984">
    <property type="component" value="Unassembled WGS sequence"/>
</dbReference>
<proteinExistence type="predicted"/>
<organism evidence="1 2">
    <name type="scientific">Chitinophaga rupis</name>
    <dbReference type="NCBI Taxonomy" id="573321"/>
    <lineage>
        <taxon>Bacteria</taxon>
        <taxon>Pseudomonadati</taxon>
        <taxon>Bacteroidota</taxon>
        <taxon>Chitinophagia</taxon>
        <taxon>Chitinophagales</taxon>
        <taxon>Chitinophagaceae</taxon>
        <taxon>Chitinophaga</taxon>
    </lineage>
</organism>
<dbReference type="AlphaFoldDB" id="A0A1H8B4D2"/>
<accession>A0A1H8B4D2</accession>
<evidence type="ECO:0000313" key="2">
    <source>
        <dbReference type="Proteomes" id="UP000198984"/>
    </source>
</evidence>
<gene>
    <name evidence="1" type="ORF">SAMN04488505_106113</name>
</gene>
<dbReference type="RefSeq" id="WP_143081102.1">
    <property type="nucleotide sequence ID" value="NZ_FOBB01000006.1"/>
</dbReference>
<reference evidence="1 2" key="1">
    <citation type="submission" date="2016-10" db="EMBL/GenBank/DDBJ databases">
        <authorList>
            <person name="de Groot N.N."/>
        </authorList>
    </citation>
    <scope>NUCLEOTIDE SEQUENCE [LARGE SCALE GENOMIC DNA]</scope>
    <source>
        <strain evidence="1 2">DSM 21039</strain>
    </source>
</reference>
<dbReference type="PROSITE" id="PS51257">
    <property type="entry name" value="PROKAR_LIPOPROTEIN"/>
    <property type="match status" value="1"/>
</dbReference>
<keyword evidence="2" id="KW-1185">Reference proteome</keyword>
<sequence>MKRVMIALMACSFLFACKKDDNNDVTPDHNSNNESYQPTSEIIADGAVMYTNNDIIHDQALIADYITRMGYSPETPAPGDLSSYSLEFTGGNNVLRGNRKAEIINKNDSLMVIAEMDNTTDNPGPRSVCDTLLDLLPKYGPLAECPTYYTNPCSYRRKFPILISKGNYSLPYYIAIASTTTWRPIFGMMVASTSKGYIAGPSMISSDSLLIDKIKNNTTLTYHDDVLQRDITTQRYDTIVVRTMHRPLKKQ</sequence>